<reference evidence="1" key="1">
    <citation type="submission" date="2015-10" db="EMBL/GenBank/DDBJ databases">
        <authorList>
            <person name="Gilbert D.G."/>
        </authorList>
    </citation>
    <scope>NUCLEOTIDE SEQUENCE</scope>
</reference>
<dbReference type="AlphaFoldDB" id="A0A160TLA0"/>
<organism evidence="1">
    <name type="scientific">hydrothermal vent metagenome</name>
    <dbReference type="NCBI Taxonomy" id="652676"/>
    <lineage>
        <taxon>unclassified sequences</taxon>
        <taxon>metagenomes</taxon>
        <taxon>ecological metagenomes</taxon>
    </lineage>
</organism>
<sequence>MRDVEFTLQPHPDCPSRAVRSIAVTARRDGDRLSLTYRVTGAIDDVLWPAPAEPAFADELWRHSCFEAFVGQEGAPRYVELNIAPSTRWAAYDFDDHRTGMRRAAGATVTEVVWLPGADVAELRATADLPGLAGADWDVALTTVIEERDGTKSFWALAHLAGPEDFHARDCFTARLAAPTAS</sequence>
<dbReference type="CDD" id="cd09627">
    <property type="entry name" value="DOMON_murB_like"/>
    <property type="match status" value="1"/>
</dbReference>
<proteinExistence type="predicted"/>
<evidence type="ECO:0000313" key="1">
    <source>
        <dbReference type="EMBL" id="CUS46060.1"/>
    </source>
</evidence>
<protein>
    <recommendedName>
        <fullName evidence="2">DOMON-like domain-containing protein</fullName>
    </recommendedName>
</protein>
<evidence type="ECO:0008006" key="2">
    <source>
        <dbReference type="Google" id="ProtNLM"/>
    </source>
</evidence>
<name>A0A160TLA0_9ZZZZ</name>
<accession>A0A160TLA0</accession>
<gene>
    <name evidence="1" type="ORF">MGWOODY_Smn3097</name>
</gene>
<dbReference type="EMBL" id="CZQE01000332">
    <property type="protein sequence ID" value="CUS46060.1"/>
    <property type="molecule type" value="Genomic_DNA"/>
</dbReference>